<reference evidence="11" key="1">
    <citation type="submission" date="2015-12" db="EMBL/GenBank/DDBJ databases">
        <authorList>
            <person name="Nair G.R."/>
            <person name="Kaur G."/>
            <person name="Mayilraj S."/>
        </authorList>
    </citation>
    <scope>NUCLEOTIDE SEQUENCE [LARGE SCALE GENOMIC DNA]</scope>
    <source>
        <strain evidence="11">CD08_7</strain>
    </source>
</reference>
<name>A0A0W8IJU2_9MICC</name>
<evidence type="ECO:0000313" key="10">
    <source>
        <dbReference type="EMBL" id="KUG60482.1"/>
    </source>
</evidence>
<accession>A0A0W8IJU2</accession>
<feature type="domain" description="Glutamyl/glutaminyl-tRNA synthetase class Ib catalytic" evidence="9">
    <location>
        <begin position="5"/>
        <end position="275"/>
    </location>
</feature>
<evidence type="ECO:0000259" key="9">
    <source>
        <dbReference type="Pfam" id="PF00749"/>
    </source>
</evidence>
<evidence type="ECO:0000256" key="6">
    <source>
        <dbReference type="ARBA" id="ARBA00023146"/>
    </source>
</evidence>
<keyword evidence="6 7" id="KW-0030">Aminoacyl-tRNA synthetase</keyword>
<keyword evidence="11" id="KW-1185">Reference proteome</keyword>
<organism evidence="10 11">
    <name type="scientific">Nesterenkonia jeotgali</name>
    <dbReference type="NCBI Taxonomy" id="317018"/>
    <lineage>
        <taxon>Bacteria</taxon>
        <taxon>Bacillati</taxon>
        <taxon>Actinomycetota</taxon>
        <taxon>Actinomycetes</taxon>
        <taxon>Micrococcales</taxon>
        <taxon>Micrococcaceae</taxon>
        <taxon>Nesterenkonia</taxon>
    </lineage>
</organism>
<dbReference type="InterPro" id="IPR001412">
    <property type="entry name" value="aa-tRNA-synth_I_CS"/>
</dbReference>
<evidence type="ECO:0000256" key="2">
    <source>
        <dbReference type="ARBA" id="ARBA00022723"/>
    </source>
</evidence>
<comment type="caution">
    <text evidence="10">The sequence shown here is derived from an EMBL/GenBank/DDBJ whole genome shotgun (WGS) entry which is preliminary data.</text>
</comment>
<proteinExistence type="inferred from homology"/>
<dbReference type="InterPro" id="IPR049940">
    <property type="entry name" value="GluQ/Sye"/>
</dbReference>
<dbReference type="PANTHER" id="PTHR43311:SF1">
    <property type="entry name" value="GLUTAMYL-Q TRNA(ASP) SYNTHETASE"/>
    <property type="match status" value="1"/>
</dbReference>
<evidence type="ECO:0000256" key="1">
    <source>
        <dbReference type="ARBA" id="ARBA00022598"/>
    </source>
</evidence>
<dbReference type="EMBL" id="LQBM01000001">
    <property type="protein sequence ID" value="KUG60482.1"/>
    <property type="molecule type" value="Genomic_DNA"/>
</dbReference>
<dbReference type="PRINTS" id="PR00987">
    <property type="entry name" value="TRNASYNTHGLU"/>
</dbReference>
<dbReference type="InterPro" id="IPR000924">
    <property type="entry name" value="Glu/Gln-tRNA-synth"/>
</dbReference>
<feature type="region of interest" description="Disordered" evidence="8">
    <location>
        <begin position="114"/>
        <end position="148"/>
    </location>
</feature>
<keyword evidence="2" id="KW-0479">Metal-binding</keyword>
<dbReference type="GO" id="GO:0005524">
    <property type="term" value="F:ATP binding"/>
    <property type="evidence" value="ECO:0007669"/>
    <property type="project" value="UniProtKB-KW"/>
</dbReference>
<dbReference type="RefSeq" id="WP_058887467.1">
    <property type="nucleotide sequence ID" value="NZ_LQBM01000001.1"/>
</dbReference>
<dbReference type="GO" id="GO:0005829">
    <property type="term" value="C:cytosol"/>
    <property type="evidence" value="ECO:0007669"/>
    <property type="project" value="TreeGrafter"/>
</dbReference>
<dbReference type="InterPro" id="IPR020058">
    <property type="entry name" value="Glu/Gln-tRNA-synth_Ib_cat-dom"/>
</dbReference>
<evidence type="ECO:0000256" key="7">
    <source>
        <dbReference type="RuleBase" id="RU363037"/>
    </source>
</evidence>
<dbReference type="GO" id="GO:0006424">
    <property type="term" value="P:glutamyl-tRNA aminoacylation"/>
    <property type="evidence" value="ECO:0007669"/>
    <property type="project" value="TreeGrafter"/>
</dbReference>
<sequence>MPAGRYAPSPSGELHLGNLRTAMLAWLFARSTGRRFLLRFEDLDLERTVPGAEEQQAEDLRAIGVSFDDHDGAGLIRQSERMDRYAAAIAELTQSGMTYECFCSRREIREATRAPHAPTGVYPGTCRNLSEDQRARRRAQRPAALRLRAPRSQAGVAEEFSAEDVLLGRITTAVDDFVIRRNDGAPAYNLAVVVDDQLTAVDQVVRGDDLASSTPNQAYLRGLLYGAEAAAQVQYAHVPLVLNTEGKRLAKRDGAVTRAALKDQGVDAEALRDLLLVSLGLPAGPLDQALGSFDPQALPSEPWVFQPPGS</sequence>
<keyword evidence="4" id="KW-0862">Zinc</keyword>
<dbReference type="NCBIfam" id="NF004315">
    <property type="entry name" value="PRK05710.1-4"/>
    <property type="match status" value="1"/>
</dbReference>
<evidence type="ECO:0000256" key="5">
    <source>
        <dbReference type="ARBA" id="ARBA00022840"/>
    </source>
</evidence>
<dbReference type="STRING" id="317018.AVL63_08920"/>
<dbReference type="SUPFAM" id="SSF52374">
    <property type="entry name" value="Nucleotidylyl transferase"/>
    <property type="match status" value="1"/>
</dbReference>
<evidence type="ECO:0000313" key="11">
    <source>
        <dbReference type="Proteomes" id="UP000054023"/>
    </source>
</evidence>
<keyword evidence="1 7" id="KW-0436">Ligase</keyword>
<evidence type="ECO:0000256" key="3">
    <source>
        <dbReference type="ARBA" id="ARBA00022741"/>
    </source>
</evidence>
<keyword evidence="7" id="KW-0648">Protein biosynthesis</keyword>
<keyword evidence="3 7" id="KW-0547">Nucleotide-binding</keyword>
<evidence type="ECO:0000256" key="8">
    <source>
        <dbReference type="SAM" id="MobiDB-lite"/>
    </source>
</evidence>
<dbReference type="OrthoDB" id="9807503at2"/>
<dbReference type="Gene3D" id="3.40.50.620">
    <property type="entry name" value="HUPs"/>
    <property type="match status" value="1"/>
</dbReference>
<evidence type="ECO:0000256" key="4">
    <source>
        <dbReference type="ARBA" id="ARBA00022833"/>
    </source>
</evidence>
<comment type="similarity">
    <text evidence="7">Belongs to the class-I aminoacyl-tRNA synthetase family.</text>
</comment>
<dbReference type="PANTHER" id="PTHR43311">
    <property type="entry name" value="GLUTAMATE--TRNA LIGASE"/>
    <property type="match status" value="1"/>
</dbReference>
<dbReference type="AlphaFoldDB" id="A0A0W8IJU2"/>
<dbReference type="InterPro" id="IPR014729">
    <property type="entry name" value="Rossmann-like_a/b/a_fold"/>
</dbReference>
<protein>
    <submittedName>
        <fullName evidence="10">Glutamyl-Q tRNA(Asp) ligase</fullName>
    </submittedName>
</protein>
<dbReference type="GO" id="GO:0004818">
    <property type="term" value="F:glutamate-tRNA ligase activity"/>
    <property type="evidence" value="ECO:0007669"/>
    <property type="project" value="TreeGrafter"/>
</dbReference>
<dbReference type="Pfam" id="PF00749">
    <property type="entry name" value="tRNA-synt_1c"/>
    <property type="match status" value="1"/>
</dbReference>
<keyword evidence="5 7" id="KW-0067">ATP-binding</keyword>
<gene>
    <name evidence="10" type="ORF">AVL63_08920</name>
</gene>
<dbReference type="PROSITE" id="PS00178">
    <property type="entry name" value="AA_TRNA_LIGASE_I"/>
    <property type="match status" value="1"/>
</dbReference>
<dbReference type="Proteomes" id="UP000054023">
    <property type="component" value="Unassembled WGS sequence"/>
</dbReference>